<name>A0ACD2HID3_9GAMM</name>
<comment type="caution">
    <text evidence="1">The sequence shown here is derived from an EMBL/GenBank/DDBJ whole genome shotgun (WGS) entry which is preliminary data.</text>
</comment>
<evidence type="ECO:0000313" key="2">
    <source>
        <dbReference type="Proteomes" id="UP000293092"/>
    </source>
</evidence>
<proteinExistence type="predicted"/>
<sequence>MITLSRGIELKYYLSALVLGLSACATTPQFSHFECFESREQAQQVGSNIFHAGFTEHVGHRLGLSSISSVKGLGLTWGGIEPTDYCESGHPLIVMYDSSDSDYDSEQVMFWSKIIFREMISEVKKAEQ</sequence>
<keyword evidence="2" id="KW-1185">Reference proteome</keyword>
<reference evidence="1" key="1">
    <citation type="submission" date="2017-11" db="EMBL/GenBank/DDBJ databases">
        <title>Comparative genomic and phylogenomic analyses of the family Idiomarinaceae.</title>
        <authorList>
            <person name="Liu Y."/>
            <person name="Shao Z."/>
        </authorList>
    </citation>
    <scope>NUCLEOTIDE SEQUENCE</scope>
    <source>
        <strain evidence="1">PIN1</strain>
    </source>
</reference>
<dbReference type="Proteomes" id="UP000293092">
    <property type="component" value="Unassembled WGS sequence"/>
</dbReference>
<protein>
    <submittedName>
        <fullName evidence="1">Uncharacterized protein</fullName>
    </submittedName>
</protein>
<organism evidence="1 2">
    <name type="scientific">Pseudidiomarina tainanensis</name>
    <dbReference type="NCBI Taxonomy" id="502365"/>
    <lineage>
        <taxon>Bacteria</taxon>
        <taxon>Pseudomonadati</taxon>
        <taxon>Pseudomonadota</taxon>
        <taxon>Gammaproteobacteria</taxon>
        <taxon>Alteromonadales</taxon>
        <taxon>Idiomarinaceae</taxon>
        <taxon>Pseudidiomarina</taxon>
    </lineage>
</organism>
<dbReference type="EMBL" id="PIQJ01000001">
    <property type="protein sequence ID" value="RZQ55919.1"/>
    <property type="molecule type" value="Genomic_DNA"/>
</dbReference>
<gene>
    <name evidence="1" type="ORF">CWI82_00985</name>
</gene>
<accession>A0ACD2HID3</accession>
<evidence type="ECO:0000313" key="1">
    <source>
        <dbReference type="EMBL" id="RZQ55919.1"/>
    </source>
</evidence>